<keyword evidence="5" id="KW-1185">Reference proteome</keyword>
<dbReference type="PANTHER" id="PTHR42749">
    <property type="entry name" value="CELL SHAPE-DETERMINING PROTEIN MREB"/>
    <property type="match status" value="1"/>
</dbReference>
<name>A0ABU5MXT0_9BACT</name>
<dbReference type="Pfam" id="PF00012">
    <property type="entry name" value="HSP70"/>
    <property type="match status" value="1"/>
</dbReference>
<dbReference type="PROSITE" id="PS00297">
    <property type="entry name" value="HSP70_1"/>
    <property type="match status" value="1"/>
</dbReference>
<evidence type="ECO:0000256" key="3">
    <source>
        <dbReference type="ARBA" id="ARBA00022840"/>
    </source>
</evidence>
<dbReference type="CDD" id="cd10170">
    <property type="entry name" value="ASKHA_NBD_HSP70"/>
    <property type="match status" value="1"/>
</dbReference>
<dbReference type="EMBL" id="JARVCO010000010">
    <property type="protein sequence ID" value="MDZ8118985.1"/>
    <property type="molecule type" value="Genomic_DNA"/>
</dbReference>
<keyword evidence="3" id="KW-0067">ATP-binding</keyword>
<keyword evidence="2" id="KW-0547">Nucleotide-binding</keyword>
<protein>
    <submittedName>
        <fullName evidence="4">Hsp70 family protein</fullName>
    </submittedName>
</protein>
<gene>
    <name evidence="4" type="ORF">P9H32_10125</name>
</gene>
<comment type="caution">
    <text evidence="4">The sequence shown here is derived from an EMBL/GenBank/DDBJ whole genome shotgun (WGS) entry which is preliminary data.</text>
</comment>
<proteinExistence type="inferred from homology"/>
<evidence type="ECO:0000256" key="2">
    <source>
        <dbReference type="ARBA" id="ARBA00022741"/>
    </source>
</evidence>
<comment type="similarity">
    <text evidence="1">Belongs to the heat shock protein 70 family.</text>
</comment>
<dbReference type="PANTHER" id="PTHR42749:SF1">
    <property type="entry name" value="CELL SHAPE-DETERMINING PROTEIN MREB"/>
    <property type="match status" value="1"/>
</dbReference>
<evidence type="ECO:0000313" key="5">
    <source>
        <dbReference type="Proteomes" id="UP001290861"/>
    </source>
</evidence>
<dbReference type="Pfam" id="PF12531">
    <property type="entry name" value="DUF3731"/>
    <property type="match status" value="1"/>
</dbReference>
<dbReference type="Gene3D" id="3.30.420.40">
    <property type="match status" value="2"/>
</dbReference>
<dbReference type="InterPro" id="IPR013126">
    <property type="entry name" value="Hsp_70_fam"/>
</dbReference>
<organism evidence="4 5">
    <name type="scientific">Pontiella agarivorans</name>
    <dbReference type="NCBI Taxonomy" id="3038953"/>
    <lineage>
        <taxon>Bacteria</taxon>
        <taxon>Pseudomonadati</taxon>
        <taxon>Kiritimatiellota</taxon>
        <taxon>Kiritimatiellia</taxon>
        <taxon>Kiritimatiellales</taxon>
        <taxon>Pontiellaceae</taxon>
        <taxon>Pontiella</taxon>
    </lineage>
</organism>
<dbReference type="SUPFAM" id="SSF53067">
    <property type="entry name" value="Actin-like ATPase domain"/>
    <property type="match status" value="2"/>
</dbReference>
<dbReference type="PRINTS" id="PR00301">
    <property type="entry name" value="HEATSHOCK70"/>
</dbReference>
<accession>A0ABU5MXT0</accession>
<dbReference type="InterPro" id="IPR043129">
    <property type="entry name" value="ATPase_NBD"/>
</dbReference>
<reference evidence="4 5" key="1">
    <citation type="journal article" date="2024" name="Appl. Environ. Microbiol.">
        <title>Pontiella agarivorans sp. nov., a novel marine anaerobic bacterium capable of degrading macroalgal polysaccharides and fixing nitrogen.</title>
        <authorList>
            <person name="Liu N."/>
            <person name="Kivenson V."/>
            <person name="Peng X."/>
            <person name="Cui Z."/>
            <person name="Lankiewicz T.S."/>
            <person name="Gosselin K.M."/>
            <person name="English C.J."/>
            <person name="Blair E.M."/>
            <person name="O'Malley M.A."/>
            <person name="Valentine D.L."/>
        </authorList>
    </citation>
    <scope>NUCLEOTIDE SEQUENCE [LARGE SCALE GENOMIC DNA]</scope>
    <source>
        <strain evidence="4 5">NLcol2</strain>
    </source>
</reference>
<dbReference type="InterPro" id="IPR018181">
    <property type="entry name" value="Heat_shock_70_CS"/>
</dbReference>
<evidence type="ECO:0000313" key="4">
    <source>
        <dbReference type="EMBL" id="MDZ8118985.1"/>
    </source>
</evidence>
<dbReference type="Proteomes" id="UP001290861">
    <property type="component" value="Unassembled WGS sequence"/>
</dbReference>
<sequence length="921" mass="101772">MKINPMNPDIEARYVVGIDLGTTNSAVAYIDMQQKNFAVAPFAVPQLVAPGTVEARESLPSFHYEPAQGEFEAEATALPWSSHAPVVGILAREHGAAVPGRLAVSAKSWLSHSGVDRKAELLPWHGAPDVNKLSPGEASRRYLEHIRRAWDHAHPEAPLAEQDLVLTVPASFDEVARELTVDAARAAGLPRLCLLEEPQAAFYAWMRKHRKTSGMEAGQSILVCDIGGGTTDLTLIETEASKDAPLTYRRVAVGEHLLLGGDNLDLALAYHVEKKLGGSKLAPAVWSILVRRCQQAKEALLGADAPENYTIQLPARGRSVVGDSRQVELERDEVAQLLIDGFLPEVAAGDRPDVRQSGFQEFGLPYAPDAGITRYLTAFLAEHGNVRPDYILFNGGFFESAGLRRRLLDVLEKALDWKPQVLQADRLNLAVACGAAEYGRIRRGQGTRITGGLARTYYLGVGQDRGEPSAICLLPAGLEEGETVPLTDRTFRLYIRQPVEFSLFTSGTRTTDRPGDLLPIDEETMRPMPSIKTVINSGKKKTADQVNVQLLAKLTAIGTIEVWLEEQGGNRSWQLQFDARAATQTDRAVEEDTANRAGVMDESMAASSIGVIRAMLHAGQKEASKGLFKKLEENTGLDRSEWPPALLRRWLEETLLLGDCRKAAPELEARWLNLAGYALRPGYGFAADDWRVANVWRIKQAGVEHLRNEMCRAEWWILWRRIAGGLTENQQLELANPLIKQWNSRIRNPGVKKTGKPTGFQFGDHESAEVWRLLGSLERLQVARKEQLGELLLIWLERKGTRISNGAAVWALGRIGARVPSYGPLNTVVPADTAEQWAERLMQLNGSTKECAFALMHLARKTDDRYRDLSDDARRKALQWMQTNQVPNRLQKLVETGGLLDSEEQDRAFGEALPPGLHLAG</sequence>
<evidence type="ECO:0000256" key="1">
    <source>
        <dbReference type="ARBA" id="ARBA00007381"/>
    </source>
</evidence>
<dbReference type="InterPro" id="IPR021030">
    <property type="entry name" value="DUF3731"/>
</dbReference>